<comment type="caution">
    <text evidence="2">The sequence shown here is derived from an EMBL/GenBank/DDBJ whole genome shotgun (WGS) entry which is preliminary data.</text>
</comment>
<organism evidence="2 3">
    <name type="scientific">Parelaphostrongylus tenuis</name>
    <name type="common">Meningeal worm</name>
    <dbReference type="NCBI Taxonomy" id="148309"/>
    <lineage>
        <taxon>Eukaryota</taxon>
        <taxon>Metazoa</taxon>
        <taxon>Ecdysozoa</taxon>
        <taxon>Nematoda</taxon>
        <taxon>Chromadorea</taxon>
        <taxon>Rhabditida</taxon>
        <taxon>Rhabditina</taxon>
        <taxon>Rhabditomorpha</taxon>
        <taxon>Strongyloidea</taxon>
        <taxon>Metastrongylidae</taxon>
        <taxon>Parelaphostrongylus</taxon>
    </lineage>
</organism>
<feature type="domain" description="Mos1 transposase HTH" evidence="1">
    <location>
        <begin position="32"/>
        <end position="63"/>
    </location>
</feature>
<protein>
    <recommendedName>
        <fullName evidence="1">Mos1 transposase HTH domain-containing protein</fullName>
    </recommendedName>
</protein>
<dbReference type="EMBL" id="JAHQIW010001260">
    <property type="protein sequence ID" value="KAJ1351909.1"/>
    <property type="molecule type" value="Genomic_DNA"/>
</dbReference>
<dbReference type="Gene3D" id="1.10.10.1450">
    <property type="match status" value="1"/>
</dbReference>
<evidence type="ECO:0000313" key="3">
    <source>
        <dbReference type="Proteomes" id="UP001196413"/>
    </source>
</evidence>
<dbReference type="AlphaFoldDB" id="A0AAD5QJK8"/>
<evidence type="ECO:0000313" key="2">
    <source>
        <dbReference type="EMBL" id="KAJ1351909.1"/>
    </source>
</evidence>
<dbReference type="Pfam" id="PF17906">
    <property type="entry name" value="HTH_48"/>
    <property type="match status" value="1"/>
</dbReference>
<accession>A0AAD5QJK8</accession>
<dbReference type="InterPro" id="IPR041426">
    <property type="entry name" value="Mos1_HTH"/>
</dbReference>
<gene>
    <name evidence="2" type="ORF">KIN20_008083</name>
</gene>
<reference evidence="2" key="1">
    <citation type="submission" date="2021-06" db="EMBL/GenBank/DDBJ databases">
        <title>Parelaphostrongylus tenuis whole genome reference sequence.</title>
        <authorList>
            <person name="Garwood T.J."/>
            <person name="Larsen P.A."/>
            <person name="Fountain-Jones N.M."/>
            <person name="Garbe J.R."/>
            <person name="Macchietto M.G."/>
            <person name="Kania S.A."/>
            <person name="Gerhold R.W."/>
            <person name="Richards J.E."/>
            <person name="Wolf T.M."/>
        </authorList>
    </citation>
    <scope>NUCLEOTIDE SEQUENCE</scope>
    <source>
        <strain evidence="2">MNPRO001-30</strain>
        <tissue evidence="2">Meninges</tissue>
    </source>
</reference>
<keyword evidence="3" id="KW-1185">Reference proteome</keyword>
<proteinExistence type="predicted"/>
<name>A0AAD5QJK8_PARTN</name>
<evidence type="ECO:0000259" key="1">
    <source>
        <dbReference type="Pfam" id="PF17906"/>
    </source>
</evidence>
<sequence length="71" mass="7949">MARQPEPDCAIPSTYLAMRGQTAFRIELLKKGIRLLFHFHYGLGVIASEAHRKICKAYGDEICDVHTAVCS</sequence>
<dbReference type="Proteomes" id="UP001196413">
    <property type="component" value="Unassembled WGS sequence"/>
</dbReference>